<organism evidence="4 5">
    <name type="scientific">Pseudoalteromonas phenolica</name>
    <dbReference type="NCBI Taxonomy" id="161398"/>
    <lineage>
        <taxon>Bacteria</taxon>
        <taxon>Pseudomonadati</taxon>
        <taxon>Pseudomonadota</taxon>
        <taxon>Gammaproteobacteria</taxon>
        <taxon>Alteromonadales</taxon>
        <taxon>Pseudoalteromonadaceae</taxon>
        <taxon>Pseudoalteromonas</taxon>
    </lineage>
</organism>
<dbReference type="SUPFAM" id="SSF46894">
    <property type="entry name" value="C-terminal effector domain of the bipartite response regulators"/>
    <property type="match status" value="1"/>
</dbReference>
<feature type="DNA-binding region" description="OmpR/PhoB-type" evidence="2">
    <location>
        <begin position="1"/>
        <end position="97"/>
    </location>
</feature>
<dbReference type="Gene3D" id="1.25.40.10">
    <property type="entry name" value="Tetratricopeptide repeat domain"/>
    <property type="match status" value="1"/>
</dbReference>
<dbReference type="Gene3D" id="1.10.10.10">
    <property type="entry name" value="Winged helix-like DNA-binding domain superfamily/Winged helix DNA-binding domain"/>
    <property type="match status" value="1"/>
</dbReference>
<dbReference type="Pfam" id="PF00486">
    <property type="entry name" value="Trans_reg_C"/>
    <property type="match status" value="1"/>
</dbReference>
<proteinExistence type="predicted"/>
<protein>
    <recommendedName>
        <fullName evidence="3">OmpR/PhoB-type domain-containing protein</fullName>
    </recommendedName>
</protein>
<dbReference type="CDD" id="cd00383">
    <property type="entry name" value="trans_reg_C"/>
    <property type="match status" value="1"/>
</dbReference>
<dbReference type="PROSITE" id="PS51755">
    <property type="entry name" value="OMPR_PHOB"/>
    <property type="match status" value="1"/>
</dbReference>
<dbReference type="InterPro" id="IPR036388">
    <property type="entry name" value="WH-like_DNA-bd_sf"/>
</dbReference>
<evidence type="ECO:0000313" key="5">
    <source>
        <dbReference type="Proteomes" id="UP000061457"/>
    </source>
</evidence>
<dbReference type="KEGG" id="pphe:PP2015_2969"/>
<dbReference type="Proteomes" id="UP000061457">
    <property type="component" value="Chromosome I"/>
</dbReference>
<dbReference type="InterPro" id="IPR016032">
    <property type="entry name" value="Sig_transdc_resp-reg_C-effctor"/>
</dbReference>
<sequence>MYCFAEFTFIPDTACLNTASEQVRLRNKVALLLAYFLQHPNEVISKDRLLSELWQHGDFREASLTQSIRELRAALGDDAKTPRFIETIPQRGYRWICPLKLTSKSHHSKSANASKQNIFASTKKLIFMGLCGLVAMSIWSTTRYFEDDVTADEADSQQHIQQQVESLIVLPFSNNTGNADMAWLELGLSDMLSVDLKRANQVQIVSPAQGNLLLLEHQISWPTLPNYIRAMLEKEQIDAALVASVRLLKQQQIIDFQILFRDGRVQQGSMSFDNLAANIDRVGHQVFQLINPKQVLTSEHSQPDLSAMAIAQGMQALQTTGALDAKRFFSASLTLKPSLWAKAYLSQTLITLGQWQEAEQTLFHLVNISLEHDPYLDAFVHFLMADLMSKKGHPESNVWIAKSVTKSAQTQDAKLLASSLKLEADQHFLNMNWQAHEAVLDQIDQTFELSTAPELLADKMFYLGEPINSGLEQSPHLDLAENAKRLKKALGFYQTLNNRSQVAATQLAIAQNYGLPVEERAQALIASMQAYRVLQQPYELAVAEMYAGFYQMQLHQGDKAQVYFQSAIDKAQQLDAKNLLDWAQFYLAFAYLDQGLDQSDRGGQAGNPQKLKQAIDLLNQVLNTTSNQIIAASSRVFLGWAHTQTQDFELAHQVLAQALLDTETPAYRITHAYARYSKMYAYLLQQQYAQVLNLRLAQFTTRLEAIYVARAYAELDQFDNAITTLKTFQSQLPTQWQQADTQLLAEYQNANKGGQWLSQALEKAHSVYCETEWLVE</sequence>
<keyword evidence="5" id="KW-1185">Reference proteome</keyword>
<evidence type="ECO:0000313" key="4">
    <source>
        <dbReference type="EMBL" id="ALO43452.1"/>
    </source>
</evidence>
<dbReference type="STRING" id="161398.PP2015_2969"/>
<dbReference type="SMART" id="SM00862">
    <property type="entry name" value="Trans_reg_C"/>
    <property type="match status" value="1"/>
</dbReference>
<evidence type="ECO:0000256" key="1">
    <source>
        <dbReference type="ARBA" id="ARBA00023125"/>
    </source>
</evidence>
<gene>
    <name evidence="4" type="ORF">PP2015_2969</name>
</gene>
<dbReference type="GO" id="GO:0003677">
    <property type="term" value="F:DNA binding"/>
    <property type="evidence" value="ECO:0007669"/>
    <property type="project" value="UniProtKB-UniRule"/>
</dbReference>
<dbReference type="EMBL" id="CP013187">
    <property type="protein sequence ID" value="ALO43452.1"/>
    <property type="molecule type" value="Genomic_DNA"/>
</dbReference>
<name>A0A0S2K538_9GAMM</name>
<dbReference type="InterPro" id="IPR001867">
    <property type="entry name" value="OmpR/PhoB-type_DNA-bd"/>
</dbReference>
<dbReference type="PATRIC" id="fig|161398.10.peg.3027"/>
<evidence type="ECO:0000256" key="2">
    <source>
        <dbReference type="PROSITE-ProRule" id="PRU01091"/>
    </source>
</evidence>
<evidence type="ECO:0000259" key="3">
    <source>
        <dbReference type="PROSITE" id="PS51755"/>
    </source>
</evidence>
<dbReference type="GO" id="GO:0006355">
    <property type="term" value="P:regulation of DNA-templated transcription"/>
    <property type="evidence" value="ECO:0007669"/>
    <property type="project" value="InterPro"/>
</dbReference>
<dbReference type="AlphaFoldDB" id="A0A0S2K538"/>
<feature type="domain" description="OmpR/PhoB-type" evidence="3">
    <location>
        <begin position="1"/>
        <end position="97"/>
    </location>
</feature>
<dbReference type="SUPFAM" id="SSF48452">
    <property type="entry name" value="TPR-like"/>
    <property type="match status" value="1"/>
</dbReference>
<keyword evidence="1 2" id="KW-0238">DNA-binding</keyword>
<dbReference type="GO" id="GO:0000160">
    <property type="term" value="P:phosphorelay signal transduction system"/>
    <property type="evidence" value="ECO:0007669"/>
    <property type="project" value="InterPro"/>
</dbReference>
<reference evidence="4 5" key="1">
    <citation type="submission" date="2015-11" db="EMBL/GenBank/DDBJ databases">
        <authorList>
            <person name="Zhang Y."/>
            <person name="Guo Z."/>
        </authorList>
    </citation>
    <scope>NUCLEOTIDE SEQUENCE [LARGE SCALE GENOMIC DNA]</scope>
    <source>
        <strain evidence="4 5">KCTC 12086</strain>
    </source>
</reference>
<accession>A0A0S2K538</accession>
<dbReference type="InterPro" id="IPR011990">
    <property type="entry name" value="TPR-like_helical_dom_sf"/>
</dbReference>